<dbReference type="PROSITE" id="PS00028">
    <property type="entry name" value="ZINC_FINGER_C2H2_1"/>
    <property type="match status" value="1"/>
</dbReference>
<dbReference type="OrthoDB" id="7471224at2759"/>
<accession>A0A8S4RY95</accession>
<dbReference type="AlphaFoldDB" id="A0A8S4RY95"/>
<dbReference type="EMBL" id="CAKXAJ010025664">
    <property type="protein sequence ID" value="CAH2242555.1"/>
    <property type="molecule type" value="Genomic_DNA"/>
</dbReference>
<evidence type="ECO:0000313" key="5">
    <source>
        <dbReference type="Proteomes" id="UP000838756"/>
    </source>
</evidence>
<proteinExistence type="predicted"/>
<keyword evidence="1" id="KW-0862">Zinc</keyword>
<dbReference type="InterPro" id="IPR013087">
    <property type="entry name" value="Znf_C2H2_type"/>
</dbReference>
<dbReference type="Proteomes" id="UP000838756">
    <property type="component" value="Unassembled WGS sequence"/>
</dbReference>
<evidence type="ECO:0000256" key="1">
    <source>
        <dbReference type="PROSITE-ProRule" id="PRU00042"/>
    </source>
</evidence>
<dbReference type="GO" id="GO:0008270">
    <property type="term" value="F:zinc ion binding"/>
    <property type="evidence" value="ECO:0007669"/>
    <property type="project" value="UniProtKB-KW"/>
</dbReference>
<organism evidence="4 5">
    <name type="scientific">Pararge aegeria aegeria</name>
    <dbReference type="NCBI Taxonomy" id="348720"/>
    <lineage>
        <taxon>Eukaryota</taxon>
        <taxon>Metazoa</taxon>
        <taxon>Ecdysozoa</taxon>
        <taxon>Arthropoda</taxon>
        <taxon>Hexapoda</taxon>
        <taxon>Insecta</taxon>
        <taxon>Pterygota</taxon>
        <taxon>Neoptera</taxon>
        <taxon>Endopterygota</taxon>
        <taxon>Lepidoptera</taxon>
        <taxon>Glossata</taxon>
        <taxon>Ditrysia</taxon>
        <taxon>Papilionoidea</taxon>
        <taxon>Nymphalidae</taxon>
        <taxon>Satyrinae</taxon>
        <taxon>Satyrini</taxon>
        <taxon>Parargina</taxon>
        <taxon>Pararge</taxon>
    </lineage>
</organism>
<evidence type="ECO:0000256" key="2">
    <source>
        <dbReference type="SAM" id="MobiDB-lite"/>
    </source>
</evidence>
<feature type="region of interest" description="Disordered" evidence="2">
    <location>
        <begin position="160"/>
        <end position="183"/>
    </location>
</feature>
<keyword evidence="1" id="KW-0479">Metal-binding</keyword>
<comment type="caution">
    <text evidence="4">The sequence shown here is derived from an EMBL/GenBank/DDBJ whole genome shotgun (WGS) entry which is preliminary data.</text>
</comment>
<gene>
    <name evidence="4" type="primary">jg8127</name>
    <name evidence="4" type="ORF">PAEG_LOCUS18827</name>
</gene>
<evidence type="ECO:0000313" key="4">
    <source>
        <dbReference type="EMBL" id="CAH2242555.1"/>
    </source>
</evidence>
<dbReference type="Gene3D" id="3.30.160.60">
    <property type="entry name" value="Classic Zinc Finger"/>
    <property type="match status" value="1"/>
</dbReference>
<keyword evidence="1" id="KW-0863">Zinc-finger</keyword>
<dbReference type="InterPro" id="IPR036236">
    <property type="entry name" value="Znf_C2H2_sf"/>
</dbReference>
<dbReference type="PROSITE" id="PS50157">
    <property type="entry name" value="ZINC_FINGER_C2H2_2"/>
    <property type="match status" value="1"/>
</dbReference>
<name>A0A8S4RY95_9NEOP</name>
<feature type="domain" description="C2H2-type" evidence="3">
    <location>
        <begin position="133"/>
        <end position="160"/>
    </location>
</feature>
<sequence>MSSTSPLECNEDLENVTLVRMEDVQPHRNSEAYLLNTSPYINRMIDHDYSCVFNDEDSNIGSMVSIHSEEVEDLIENQVLENDRCKTAEFYASNPDSWPTLEILPGGVIKHSEKYITSLHQTHGESDDQDLMYACAKCPQRFKFLYNLVKHVKLHEEEKKKRLNKSGVLESKPSKTEKMKYNIPIKKKKGGKFKKCKVPKK</sequence>
<dbReference type="SUPFAM" id="SSF57667">
    <property type="entry name" value="beta-beta-alpha zinc fingers"/>
    <property type="match status" value="1"/>
</dbReference>
<evidence type="ECO:0000259" key="3">
    <source>
        <dbReference type="PROSITE" id="PS50157"/>
    </source>
</evidence>
<reference evidence="4" key="1">
    <citation type="submission" date="2022-03" db="EMBL/GenBank/DDBJ databases">
        <authorList>
            <person name="Lindestad O."/>
        </authorList>
    </citation>
    <scope>NUCLEOTIDE SEQUENCE</scope>
</reference>
<keyword evidence="5" id="KW-1185">Reference proteome</keyword>
<protein>
    <submittedName>
        <fullName evidence="4">Jg8127 protein</fullName>
    </submittedName>
</protein>